<reference evidence="5 6" key="1">
    <citation type="journal article" date="2016" name="Nat. Commun.">
        <title>Thousands of microbial genomes shed light on interconnected biogeochemical processes in an aquifer system.</title>
        <authorList>
            <person name="Anantharaman K."/>
            <person name="Brown C.T."/>
            <person name="Hug L.A."/>
            <person name="Sharon I."/>
            <person name="Castelle C.J."/>
            <person name="Probst A.J."/>
            <person name="Thomas B.C."/>
            <person name="Singh A."/>
            <person name="Wilkins M.J."/>
            <person name="Karaoz U."/>
            <person name="Brodie E.L."/>
            <person name="Williams K.H."/>
            <person name="Hubbard S.S."/>
            <person name="Banfield J.F."/>
        </authorList>
    </citation>
    <scope>NUCLEOTIDE SEQUENCE [LARGE SCALE GENOMIC DNA]</scope>
</reference>
<feature type="transmembrane region" description="Helical" evidence="4">
    <location>
        <begin position="104"/>
        <end position="129"/>
    </location>
</feature>
<keyword evidence="2" id="KW-0802">TPR repeat</keyword>
<keyword evidence="4" id="KW-1133">Transmembrane helix</keyword>
<keyword evidence="1" id="KW-0677">Repeat</keyword>
<feature type="transmembrane region" description="Helical" evidence="4">
    <location>
        <begin position="177"/>
        <end position="194"/>
    </location>
</feature>
<dbReference type="STRING" id="1817760.A2151_03040"/>
<dbReference type="AlphaFoldDB" id="A0A1F6TRL6"/>
<feature type="transmembrane region" description="Helical" evidence="4">
    <location>
        <begin position="333"/>
        <end position="352"/>
    </location>
</feature>
<evidence type="ECO:0000256" key="4">
    <source>
        <dbReference type="SAM" id="Phobius"/>
    </source>
</evidence>
<accession>A0A1F6TRL6</accession>
<evidence type="ECO:0000313" key="6">
    <source>
        <dbReference type="Proteomes" id="UP000178885"/>
    </source>
</evidence>
<feature type="transmembrane region" description="Helical" evidence="4">
    <location>
        <begin position="384"/>
        <end position="401"/>
    </location>
</feature>
<dbReference type="PANTHER" id="PTHR44227:SF3">
    <property type="entry name" value="PROTEIN O-MANNOSYL-TRANSFERASE TMTC4"/>
    <property type="match status" value="1"/>
</dbReference>
<keyword evidence="3" id="KW-0175">Coiled coil</keyword>
<feature type="transmembrane region" description="Helical" evidence="4">
    <location>
        <begin position="413"/>
        <end position="434"/>
    </location>
</feature>
<evidence type="ECO:0000313" key="5">
    <source>
        <dbReference type="EMBL" id="OGI47715.1"/>
    </source>
</evidence>
<evidence type="ECO:0000256" key="2">
    <source>
        <dbReference type="ARBA" id="ARBA00022803"/>
    </source>
</evidence>
<dbReference type="InterPro" id="IPR011990">
    <property type="entry name" value="TPR-like_helical_dom_sf"/>
</dbReference>
<feature type="transmembrane region" description="Helical" evidence="4">
    <location>
        <begin position="201"/>
        <end position="219"/>
    </location>
</feature>
<dbReference type="PANTHER" id="PTHR44227">
    <property type="match status" value="1"/>
</dbReference>
<feature type="transmembrane region" description="Helical" evidence="4">
    <location>
        <begin position="357"/>
        <end position="378"/>
    </location>
</feature>
<keyword evidence="4" id="KW-0472">Membrane</keyword>
<feature type="transmembrane region" description="Helical" evidence="4">
    <location>
        <begin position="225"/>
        <end position="241"/>
    </location>
</feature>
<sequence>MGRFFYSMRIPSALAAFFRGKNRKLFGLLLLPLVFAVYYPGLSGGFVFDDGANLLDNQHLHLDELSWSGLREAALSGNAGLALRPVSSLSFALDHYFTGRFDPFYLRLVNLLIHLLNGASVFAFTCLLLRAYTAYRPDTGYAAGQCERVAFVVAAGWLLHPLALTSVLYAVQRMNSLSALFTLWGLSFYLWGRLRMAGGKSGLPLMAGGIVGFGTLATLSKENGALIALYALLIETVLLRFQTQPAANRRALLSFAGVVLVLPVAGAAIYFVSQWDWVLGSYNTRTFTLTERLLTESRVLWLYLKWIALPNNAGLGLFHDDIPVSTGILSPPTTLAAVIGLVVLAAAAAGLARKAPLLSFGILWYLVGHSMESSFFALELVHEHRNYLPMYGILLIVFHALTREGRNAKLTRFRRGAAALLIVLFGATTALRAMDWGNDIVLYQREVEHHPQSSRAHYQAGIQYGLLLLQDKNNSAFHMKADYHFKESQRLDKSSTNGLFGLIYLSHTAGRPLEPWVLGELSYRLRHYPFTGFNMTSFRNLVIWQQNRYTHLSDKEVMTLFDAALENPDLAKGAWRALIFSLMSAYYVNVVHSPGDAVALALKAVELAPKEALFNMSLAQLLVSLRQYGAAREQLGLARANDRLGVFNREIEETEKELRLHRTEP</sequence>
<evidence type="ECO:0000256" key="1">
    <source>
        <dbReference type="ARBA" id="ARBA00022737"/>
    </source>
</evidence>
<protein>
    <submittedName>
        <fullName evidence="5">Uncharacterized protein</fullName>
    </submittedName>
</protein>
<evidence type="ECO:0000256" key="3">
    <source>
        <dbReference type="SAM" id="Coils"/>
    </source>
</evidence>
<dbReference type="InterPro" id="IPR052346">
    <property type="entry name" value="O-mannosyl-transferase_TMTC"/>
</dbReference>
<organism evidence="5 6">
    <name type="scientific">Candidatus Muproteobacteria bacterium RBG_16_65_34</name>
    <dbReference type="NCBI Taxonomy" id="1817760"/>
    <lineage>
        <taxon>Bacteria</taxon>
        <taxon>Pseudomonadati</taxon>
        <taxon>Pseudomonadota</taxon>
        <taxon>Candidatus Muproteobacteria</taxon>
    </lineage>
</organism>
<dbReference type="Gene3D" id="1.25.40.10">
    <property type="entry name" value="Tetratricopeptide repeat domain"/>
    <property type="match status" value="1"/>
</dbReference>
<gene>
    <name evidence="5" type="ORF">A2151_03040</name>
</gene>
<comment type="caution">
    <text evidence="5">The sequence shown here is derived from an EMBL/GenBank/DDBJ whole genome shotgun (WGS) entry which is preliminary data.</text>
</comment>
<feature type="transmembrane region" description="Helical" evidence="4">
    <location>
        <begin position="253"/>
        <end position="272"/>
    </location>
</feature>
<proteinExistence type="predicted"/>
<feature type="transmembrane region" description="Helical" evidence="4">
    <location>
        <begin position="149"/>
        <end position="171"/>
    </location>
</feature>
<dbReference type="EMBL" id="MFSU01000048">
    <property type="protein sequence ID" value="OGI47715.1"/>
    <property type="molecule type" value="Genomic_DNA"/>
</dbReference>
<keyword evidence="4" id="KW-0812">Transmembrane</keyword>
<dbReference type="Proteomes" id="UP000178885">
    <property type="component" value="Unassembled WGS sequence"/>
</dbReference>
<feature type="coiled-coil region" evidence="3">
    <location>
        <begin position="637"/>
        <end position="664"/>
    </location>
</feature>
<name>A0A1F6TRL6_9PROT</name>